<proteinExistence type="predicted"/>
<name>A0A2H3C7U6_ARMGA</name>
<evidence type="ECO:0000313" key="1">
    <source>
        <dbReference type="EMBL" id="PBK79129.1"/>
    </source>
</evidence>
<dbReference type="STRING" id="47427.A0A2H3C7U6"/>
<evidence type="ECO:0000313" key="2">
    <source>
        <dbReference type="Proteomes" id="UP000217790"/>
    </source>
</evidence>
<protein>
    <submittedName>
        <fullName evidence="1">Uncharacterized protein</fullName>
    </submittedName>
</protein>
<accession>A0A2H3C7U6</accession>
<gene>
    <name evidence="1" type="ORF">ARMGADRAFT_1093414</name>
</gene>
<dbReference type="Proteomes" id="UP000217790">
    <property type="component" value="Unassembled WGS sequence"/>
</dbReference>
<dbReference type="AlphaFoldDB" id="A0A2H3C7U6"/>
<organism evidence="1 2">
    <name type="scientific">Armillaria gallica</name>
    <name type="common">Bulbous honey fungus</name>
    <name type="synonym">Armillaria bulbosa</name>
    <dbReference type="NCBI Taxonomy" id="47427"/>
    <lineage>
        <taxon>Eukaryota</taxon>
        <taxon>Fungi</taxon>
        <taxon>Dikarya</taxon>
        <taxon>Basidiomycota</taxon>
        <taxon>Agaricomycotina</taxon>
        <taxon>Agaricomycetes</taxon>
        <taxon>Agaricomycetidae</taxon>
        <taxon>Agaricales</taxon>
        <taxon>Marasmiineae</taxon>
        <taxon>Physalacriaceae</taxon>
        <taxon>Armillaria</taxon>
    </lineage>
</organism>
<dbReference type="InParanoid" id="A0A2H3C7U6"/>
<dbReference type="EMBL" id="KZ293812">
    <property type="protein sequence ID" value="PBK79129.1"/>
    <property type="molecule type" value="Genomic_DNA"/>
</dbReference>
<sequence length="259" mass="29632">MWENFRYGHNDWLQWPQAYVEQFPHLACIHWVTPADPKDTFHSLYHGLTKYDFVECNLNSLVEGVGLLRQSSFLILQAACNVVVESMKSVDGSASVSCSMRGHLSVIELLLRCLHALPTSYLHICLTFTETQHVALELRAFVEYMTVFKPLMDSPETDAPAMPVDTGLMGSYVHDATVLQRFFKVGIPVWRIVDMKDLPVAGEGSGLAKRRWQEVTKIMEGYIEFPLCVDNDASTVFWWEKAYETLMIEECMEILWELA</sequence>
<reference evidence="2" key="1">
    <citation type="journal article" date="2017" name="Nat. Ecol. Evol.">
        <title>Genome expansion and lineage-specific genetic innovations in the forest pathogenic fungi Armillaria.</title>
        <authorList>
            <person name="Sipos G."/>
            <person name="Prasanna A.N."/>
            <person name="Walter M.C."/>
            <person name="O'Connor E."/>
            <person name="Balint B."/>
            <person name="Krizsan K."/>
            <person name="Kiss B."/>
            <person name="Hess J."/>
            <person name="Varga T."/>
            <person name="Slot J."/>
            <person name="Riley R."/>
            <person name="Boka B."/>
            <person name="Rigling D."/>
            <person name="Barry K."/>
            <person name="Lee J."/>
            <person name="Mihaltcheva S."/>
            <person name="LaButti K."/>
            <person name="Lipzen A."/>
            <person name="Waldron R."/>
            <person name="Moloney N.M."/>
            <person name="Sperisen C."/>
            <person name="Kredics L."/>
            <person name="Vagvoelgyi C."/>
            <person name="Patrignani A."/>
            <person name="Fitzpatrick D."/>
            <person name="Nagy I."/>
            <person name="Doyle S."/>
            <person name="Anderson J.B."/>
            <person name="Grigoriev I.V."/>
            <person name="Gueldener U."/>
            <person name="Muensterkoetter M."/>
            <person name="Nagy L.G."/>
        </authorList>
    </citation>
    <scope>NUCLEOTIDE SEQUENCE [LARGE SCALE GENOMIC DNA]</scope>
    <source>
        <strain evidence="2">Ar21-2</strain>
    </source>
</reference>
<keyword evidence="2" id="KW-1185">Reference proteome</keyword>
<dbReference type="OrthoDB" id="2634326at2759"/>